<feature type="chain" id="PRO_5043450141" evidence="1">
    <location>
        <begin position="18"/>
        <end position="119"/>
    </location>
</feature>
<dbReference type="AlphaFoldDB" id="A0AAV3XUV9"/>
<dbReference type="EMBL" id="BLXT01000055">
    <property type="protein sequence ID" value="GFN74052.1"/>
    <property type="molecule type" value="Genomic_DNA"/>
</dbReference>
<accession>A0AAV3XUV9</accession>
<evidence type="ECO:0000256" key="1">
    <source>
        <dbReference type="SAM" id="SignalP"/>
    </source>
</evidence>
<proteinExistence type="predicted"/>
<reference evidence="2 3" key="1">
    <citation type="journal article" date="2021" name="Elife">
        <title>Chloroplast acquisition without the gene transfer in kleptoplastic sea slugs, Plakobranchus ocellatus.</title>
        <authorList>
            <person name="Maeda T."/>
            <person name="Takahashi S."/>
            <person name="Yoshida T."/>
            <person name="Shimamura S."/>
            <person name="Takaki Y."/>
            <person name="Nagai Y."/>
            <person name="Toyoda A."/>
            <person name="Suzuki Y."/>
            <person name="Arimoto A."/>
            <person name="Ishii H."/>
            <person name="Satoh N."/>
            <person name="Nishiyama T."/>
            <person name="Hasebe M."/>
            <person name="Maruyama T."/>
            <person name="Minagawa J."/>
            <person name="Obokata J."/>
            <person name="Shigenobu S."/>
        </authorList>
    </citation>
    <scope>NUCLEOTIDE SEQUENCE [LARGE SCALE GENOMIC DNA]</scope>
</reference>
<feature type="signal peptide" evidence="1">
    <location>
        <begin position="1"/>
        <end position="17"/>
    </location>
</feature>
<dbReference type="Proteomes" id="UP000735302">
    <property type="component" value="Unassembled WGS sequence"/>
</dbReference>
<organism evidence="2 3">
    <name type="scientific">Plakobranchus ocellatus</name>
    <dbReference type="NCBI Taxonomy" id="259542"/>
    <lineage>
        <taxon>Eukaryota</taxon>
        <taxon>Metazoa</taxon>
        <taxon>Spiralia</taxon>
        <taxon>Lophotrochozoa</taxon>
        <taxon>Mollusca</taxon>
        <taxon>Gastropoda</taxon>
        <taxon>Heterobranchia</taxon>
        <taxon>Euthyneura</taxon>
        <taxon>Panpulmonata</taxon>
        <taxon>Sacoglossa</taxon>
        <taxon>Placobranchoidea</taxon>
        <taxon>Plakobranchidae</taxon>
        <taxon>Plakobranchus</taxon>
    </lineage>
</organism>
<comment type="caution">
    <text evidence="2">The sequence shown here is derived from an EMBL/GenBank/DDBJ whole genome shotgun (WGS) entry which is preliminary data.</text>
</comment>
<evidence type="ECO:0000313" key="2">
    <source>
        <dbReference type="EMBL" id="GFN74052.1"/>
    </source>
</evidence>
<keyword evidence="1" id="KW-0732">Signal</keyword>
<keyword evidence="3" id="KW-1185">Reference proteome</keyword>
<protein>
    <submittedName>
        <fullName evidence="2">Uncharacterized protein</fullName>
    </submittedName>
</protein>
<gene>
    <name evidence="2" type="ORF">PoB_000055800</name>
</gene>
<sequence>MAGFVFFVYSLLTTGDSRLSYPPSGQGAGGGARTGDRRDLVDVRADHKEMELRKRPHRILSSTSLAIVLLLLFRVTFQPPCCKPSPTAAKKSEITKQRNNPALRANKIMLLSSIIRRYT</sequence>
<evidence type="ECO:0000313" key="3">
    <source>
        <dbReference type="Proteomes" id="UP000735302"/>
    </source>
</evidence>
<name>A0AAV3XUV9_9GAST</name>